<dbReference type="AlphaFoldDB" id="A0A0C1MJ15"/>
<protein>
    <submittedName>
        <fullName evidence="2">Uncharacterized protein</fullName>
    </submittedName>
</protein>
<sequence>MRVSSLLICSVILFSEAVSATNFFNQCKQVKANITSHLNADLKWSNYTVRIFTSLDKIRFEGFDIPLVVTENMEESALLFDENPEFVMSSLEDDEYFKSQIVILNSNLLETFPTKQPSFITGSLFDILKKSLDISSSDFVCDKSKLDRDNLKSVAALAEKSVLITLKSVVAPYGAIDAIRIKNKNAFIIRTATGFEYYELLNGKSLKILVETHEETDLDQFINALGSTGIYKESSQVTAAILKAIKSRQIKDWEDVLQVMMDKDYSHSSQASIRTIIQNLSSH</sequence>
<evidence type="ECO:0000313" key="3">
    <source>
        <dbReference type="Proteomes" id="UP000031327"/>
    </source>
</evidence>
<feature type="chain" id="PRO_5002149357" evidence="1">
    <location>
        <begin position="21"/>
        <end position="283"/>
    </location>
</feature>
<accession>A0A0C1MJ15</accession>
<proteinExistence type="predicted"/>
<dbReference type="Proteomes" id="UP000031327">
    <property type="component" value="Unassembled WGS sequence"/>
</dbReference>
<dbReference type="EMBL" id="JWIC01000006">
    <property type="protein sequence ID" value="KID56974.1"/>
    <property type="molecule type" value="Genomic_DNA"/>
</dbReference>
<dbReference type="RefSeq" id="WP_039610034.1">
    <property type="nucleotide sequence ID" value="NZ_JWIC01000006.1"/>
</dbReference>
<comment type="caution">
    <text evidence="2">The sequence shown here is derived from an EMBL/GenBank/DDBJ whole genome shotgun (WGS) entry which is preliminary data.</text>
</comment>
<reference evidence="2 3" key="1">
    <citation type="submission" date="2014-12" db="EMBL/GenBank/DDBJ databases">
        <title>Draft Genome Sequence of Pseudoalteromonas luteoviolacea HI1.</title>
        <authorList>
            <person name="Asahina A.Y."/>
            <person name="Hadfield M.G."/>
        </authorList>
    </citation>
    <scope>NUCLEOTIDE SEQUENCE [LARGE SCALE GENOMIC DNA]</scope>
    <source>
        <strain evidence="2 3">HI1</strain>
    </source>
</reference>
<evidence type="ECO:0000313" key="2">
    <source>
        <dbReference type="EMBL" id="KID56974.1"/>
    </source>
</evidence>
<feature type="signal peptide" evidence="1">
    <location>
        <begin position="1"/>
        <end position="20"/>
    </location>
</feature>
<evidence type="ECO:0000256" key="1">
    <source>
        <dbReference type="SAM" id="SignalP"/>
    </source>
</evidence>
<keyword evidence="1" id="KW-0732">Signal</keyword>
<organism evidence="2 3">
    <name type="scientific">Pseudoalteromonas luteoviolacea</name>
    <dbReference type="NCBI Taxonomy" id="43657"/>
    <lineage>
        <taxon>Bacteria</taxon>
        <taxon>Pseudomonadati</taxon>
        <taxon>Pseudomonadota</taxon>
        <taxon>Gammaproteobacteria</taxon>
        <taxon>Alteromonadales</taxon>
        <taxon>Pseudoalteromonadaceae</taxon>
        <taxon>Pseudoalteromonas</taxon>
    </lineage>
</organism>
<name>A0A0C1MJ15_9GAMM</name>
<gene>
    <name evidence="2" type="ORF">JF50_13960</name>
</gene>
<dbReference type="OrthoDB" id="9997984at2"/>